<dbReference type="EMBL" id="JAOQKC010000015">
    <property type="protein sequence ID" value="MCU6697517.1"/>
    <property type="molecule type" value="Genomic_DNA"/>
</dbReference>
<proteinExistence type="predicted"/>
<accession>A0ABT2RYV5</accession>
<comment type="caution">
    <text evidence="1">The sequence shown here is derived from an EMBL/GenBank/DDBJ whole genome shotgun (WGS) entry which is preliminary data.</text>
</comment>
<keyword evidence="2" id="KW-1185">Reference proteome</keyword>
<dbReference type="Proteomes" id="UP001652461">
    <property type="component" value="Unassembled WGS sequence"/>
</dbReference>
<organism evidence="1 2">
    <name type="scientific">Laedolimicola ammoniilytica</name>
    <dbReference type="NCBI Taxonomy" id="2981771"/>
    <lineage>
        <taxon>Bacteria</taxon>
        <taxon>Bacillati</taxon>
        <taxon>Bacillota</taxon>
        <taxon>Clostridia</taxon>
        <taxon>Lachnospirales</taxon>
        <taxon>Lachnospiraceae</taxon>
        <taxon>Laedolimicola</taxon>
    </lineage>
</organism>
<dbReference type="RefSeq" id="WP_158364009.1">
    <property type="nucleotide sequence ID" value="NZ_JAOQKC010000015.1"/>
</dbReference>
<evidence type="ECO:0000313" key="2">
    <source>
        <dbReference type="Proteomes" id="UP001652461"/>
    </source>
</evidence>
<evidence type="ECO:0008006" key="3">
    <source>
        <dbReference type="Google" id="ProtNLM"/>
    </source>
</evidence>
<gene>
    <name evidence="1" type="ORF">OCV63_11545</name>
</gene>
<reference evidence="1 2" key="1">
    <citation type="journal article" date="2021" name="ISME Commun">
        <title>Automated analysis of genomic sequences facilitates high-throughput and comprehensive description of bacteria.</title>
        <authorList>
            <person name="Hitch T.C.A."/>
        </authorList>
    </citation>
    <scope>NUCLEOTIDE SEQUENCE [LARGE SCALE GENOMIC DNA]</scope>
    <source>
        <strain evidence="1 2">Sanger_04</strain>
    </source>
</reference>
<name>A0ABT2RYV5_9FIRM</name>
<protein>
    <recommendedName>
        <fullName evidence="3">Peptidase C39-like domain-containing protein</fullName>
    </recommendedName>
</protein>
<evidence type="ECO:0000313" key="1">
    <source>
        <dbReference type="EMBL" id="MCU6697517.1"/>
    </source>
</evidence>
<sequence>MQKELDYFTIEHSYGGNQDWFWDPMMKIGGCAAVTACDSSIYFDCYKGTSGLYPYEKTALTKKDYVKFGMKMKPYLKPRHTGIDSLEIYMDGFGKYLADNGCDTVHMEPLPGTEDVEKAKAAVIASVDRGFPVPCLILKHENPLFADYVWHWFLLTGYDTAGDIAMVKAVTYGGSKWLDMDDLWNTGHEKKGGLILYKEKKEE</sequence>